<accession>A0A7R9ZD87</accession>
<reference evidence="1" key="1">
    <citation type="submission" date="2021-01" db="EMBL/GenBank/DDBJ databases">
        <authorList>
            <person name="Corre E."/>
            <person name="Pelletier E."/>
            <person name="Niang G."/>
            <person name="Scheremetjew M."/>
            <person name="Finn R."/>
            <person name="Kale V."/>
            <person name="Holt S."/>
            <person name="Cochrane G."/>
            <person name="Meng A."/>
            <person name="Brown T."/>
            <person name="Cohen L."/>
        </authorList>
    </citation>
    <scope>NUCLEOTIDE SEQUENCE</scope>
    <source>
        <strain evidence="1">CCMP147</strain>
    </source>
</reference>
<dbReference type="SUPFAM" id="SSF53335">
    <property type="entry name" value="S-adenosyl-L-methionine-dependent methyltransferases"/>
    <property type="match status" value="1"/>
</dbReference>
<organism evidence="1">
    <name type="scientific">Pseudictyota dubia</name>
    <dbReference type="NCBI Taxonomy" id="2749911"/>
    <lineage>
        <taxon>Eukaryota</taxon>
        <taxon>Sar</taxon>
        <taxon>Stramenopiles</taxon>
        <taxon>Ochrophyta</taxon>
        <taxon>Bacillariophyta</taxon>
        <taxon>Mediophyceae</taxon>
        <taxon>Biddulphiophycidae</taxon>
        <taxon>Eupodiscales</taxon>
        <taxon>Odontellaceae</taxon>
        <taxon>Pseudictyota</taxon>
    </lineage>
</organism>
<dbReference type="PANTHER" id="PTHR12890">
    <property type="entry name" value="DREV PROTEIN"/>
    <property type="match status" value="1"/>
</dbReference>
<name>A0A7R9ZD87_9STRA</name>
<protein>
    <recommendedName>
        <fullName evidence="2">Methyltransferase domain-containing protein</fullName>
    </recommendedName>
</protein>
<evidence type="ECO:0000313" key="1">
    <source>
        <dbReference type="EMBL" id="CAD8316979.1"/>
    </source>
</evidence>
<dbReference type="InterPro" id="IPR029063">
    <property type="entry name" value="SAM-dependent_MTases_sf"/>
</dbReference>
<dbReference type="Gene3D" id="3.40.50.150">
    <property type="entry name" value="Vaccinia Virus protein VP39"/>
    <property type="match status" value="1"/>
</dbReference>
<evidence type="ECO:0008006" key="2">
    <source>
        <dbReference type="Google" id="ProtNLM"/>
    </source>
</evidence>
<proteinExistence type="predicted"/>
<dbReference type="EMBL" id="HBED01031535">
    <property type="protein sequence ID" value="CAD8316979.1"/>
    <property type="molecule type" value="Transcribed_RNA"/>
</dbReference>
<dbReference type="CDD" id="cd02440">
    <property type="entry name" value="AdoMet_MTases"/>
    <property type="match status" value="1"/>
</dbReference>
<dbReference type="GO" id="GO:0106370">
    <property type="term" value="F:protein-L-histidine N-pros-methyltransferase activity"/>
    <property type="evidence" value="ECO:0007669"/>
    <property type="project" value="InterPro"/>
</dbReference>
<dbReference type="PANTHER" id="PTHR12890:SF0">
    <property type="entry name" value="PROTEIN-L-HISTIDINE N-PROS-METHYLTRANSFERASE"/>
    <property type="match status" value="1"/>
</dbReference>
<dbReference type="InterPro" id="IPR007884">
    <property type="entry name" value="METL9"/>
</dbReference>
<gene>
    <name evidence="1" type="ORF">TDUB1175_LOCUS15773</name>
</gene>
<dbReference type="Pfam" id="PF05219">
    <property type="entry name" value="DREV"/>
    <property type="match status" value="2"/>
</dbReference>
<sequence length="303" mass="33219">MAPPPLRFSLSASHAWRDSALRGLFVPLSSSSEARAFIGASRVGLLKTLQHKLLTKVLSQPDFDVNGRLDMYPLHIFSCSQLSRLFRVGGGGCDERFSSVLDIGSGVGLVTEKLTTLAPRSSIVTTEMSPVMCSRLRESGFECWEEDVALTSSVRIAEGRRFELVSMLNVLDRTPRPRSLLSAAHGFLEPGGKLLLATPLPFRPFFFTANHRLVGGKVPRWHMNSKYGQPLESLDLPAVVGGKFEDDADGTAWDLQAEAVLSEVLPEAGFKPVAFTRLPYVSGGDFFNEYFALDDLVLVAEKD</sequence>
<dbReference type="AlphaFoldDB" id="A0A7R9ZD87"/>